<reference evidence="1 2" key="1">
    <citation type="submission" date="2018-06" db="EMBL/GenBank/DDBJ databases">
        <title>Whole genome sequencing of a novel hydrocarbon degrading bacterial strain, PW21 isolated from oil contaminated produced water sample.</title>
        <authorList>
            <person name="Nagkirti P."/>
            <person name="Shaikh A."/>
            <person name="Gowdaman V."/>
            <person name="Engineer A.E."/>
            <person name="Dagar S."/>
            <person name="Dhakephalkar P.K."/>
        </authorList>
    </citation>
    <scope>NUCLEOTIDE SEQUENCE [LARGE SCALE GENOMIC DNA]</scope>
    <source>
        <strain evidence="1 2">PW21</strain>
    </source>
</reference>
<evidence type="ECO:0000313" key="2">
    <source>
        <dbReference type="Proteomes" id="UP000248783"/>
    </source>
</evidence>
<dbReference type="InterPro" id="IPR021130">
    <property type="entry name" value="PRib-ATP_PPHydrolase-like"/>
</dbReference>
<dbReference type="InterPro" id="IPR023292">
    <property type="entry name" value="NTP_PyroPHydrolase-like_dom_sf"/>
</dbReference>
<dbReference type="EMBL" id="QKWH01000003">
    <property type="protein sequence ID" value="PZR53898.1"/>
    <property type="molecule type" value="Genomic_DNA"/>
</dbReference>
<organism evidence="1 2">
    <name type="scientific">Xylanimonas oleitrophica</name>
    <dbReference type="NCBI Taxonomy" id="2607479"/>
    <lineage>
        <taxon>Bacteria</taxon>
        <taxon>Bacillati</taxon>
        <taxon>Actinomycetota</taxon>
        <taxon>Actinomycetes</taxon>
        <taxon>Micrococcales</taxon>
        <taxon>Promicromonosporaceae</taxon>
        <taxon>Xylanimonas</taxon>
    </lineage>
</organism>
<keyword evidence="2" id="KW-1185">Reference proteome</keyword>
<protein>
    <recommendedName>
        <fullName evidence="3">Phosphoribosyl-ATP pyrophosphohydrolase</fullName>
    </recommendedName>
</protein>
<evidence type="ECO:0008006" key="3">
    <source>
        <dbReference type="Google" id="ProtNLM"/>
    </source>
</evidence>
<sequence length="139" mass="14756">MSNADLVAEFHRAVGESVPAGPTLPDLATLDLRETLLREEFAEVLEQVALLRARVVAGQEASEDAGLADIARLAHELADLLYVTYGALAALGVPADRVFAEVHAANLAKASGPRRADGKQLRPEGWQPADVLGLLRSLP</sequence>
<name>A0A2W5XUG2_9MICO</name>
<accession>A0A2W5XUG2</accession>
<dbReference type="RefSeq" id="WP_111250565.1">
    <property type="nucleotide sequence ID" value="NZ_QKWH01000003.1"/>
</dbReference>
<dbReference type="Proteomes" id="UP000248783">
    <property type="component" value="Unassembled WGS sequence"/>
</dbReference>
<dbReference type="SUPFAM" id="SSF101386">
    <property type="entry name" value="all-alpha NTP pyrophosphatases"/>
    <property type="match status" value="1"/>
</dbReference>
<evidence type="ECO:0000313" key="1">
    <source>
        <dbReference type="EMBL" id="PZR53898.1"/>
    </source>
</evidence>
<proteinExistence type="predicted"/>
<dbReference type="Pfam" id="PF01503">
    <property type="entry name" value="PRA-PH"/>
    <property type="match status" value="1"/>
</dbReference>
<comment type="caution">
    <text evidence="1">The sequence shown here is derived from an EMBL/GenBank/DDBJ whole genome shotgun (WGS) entry which is preliminary data.</text>
</comment>
<dbReference type="AlphaFoldDB" id="A0A2W5XUG2"/>
<dbReference type="Gene3D" id="1.10.3420.10">
    <property type="entry name" value="putative ntp pyrophosphohydrolase like domain"/>
    <property type="match status" value="1"/>
</dbReference>
<gene>
    <name evidence="1" type="ORF">DNL40_06260</name>
</gene>